<sequence length="435" mass="47531">MEEKESDSSFVYVNGEKFNLLEDGRLALYPRLPEGTLLFDPGSVPPQEVPLSTDATERGVTACRLLPYAHYEAYVPDPATGDLVPVTGGYVCAYVSNLPPNTTAEMLGRFFEAFDMVAEADIFTDPTGVCTGRGWVVLQDPAKLLLVPPVMEFFPRNFIHVALSDIIPTPAMFRSITESLLQPSSSVADLGPQLKACIDQCGNGKHVNNTEVRKGDGLATMPILHAPLDTSVVNLDAYYFVVVMSREDAERSVEAGFFRTEPENQRAFYKVMDRGPVIIIVVLQRCSAVFGFGQLLLPVDDGTGDSLCFIQWMKHGVFLEETDLRGPQSVPLSKMRDGIPLKPEIGEGICYLASGYLPTAAVQDMSKRDARHGRQRPAVGLTPRQTGGRQMVRPPLLPVPRGQMIAAQNYVKGPPVGRNGGYGGGKAVLNPRRQF</sequence>
<gene>
    <name evidence="3" type="ORF">TbgDal_XI230</name>
</gene>
<dbReference type="InterPro" id="IPR012677">
    <property type="entry name" value="Nucleotide-bd_a/b_plait_sf"/>
</dbReference>
<dbReference type="Proteomes" id="UP000002316">
    <property type="component" value="Chromosome 11"/>
</dbReference>
<dbReference type="EMBL" id="FN554974">
    <property type="protein sequence ID" value="CBH16908.1"/>
    <property type="molecule type" value="Genomic_DNA"/>
</dbReference>
<dbReference type="Gene3D" id="3.30.70.330">
    <property type="match status" value="1"/>
</dbReference>
<dbReference type="InterPro" id="IPR035979">
    <property type="entry name" value="RBD_domain_sf"/>
</dbReference>
<proteinExistence type="predicted"/>
<organism evidence="3 4">
    <name type="scientific">Trypanosoma brucei gambiense (strain MHOM/CI/86/DAL972)</name>
    <dbReference type="NCBI Taxonomy" id="679716"/>
    <lineage>
        <taxon>Eukaryota</taxon>
        <taxon>Discoba</taxon>
        <taxon>Euglenozoa</taxon>
        <taxon>Kinetoplastea</taxon>
        <taxon>Metakinetoplastina</taxon>
        <taxon>Trypanosomatida</taxon>
        <taxon>Trypanosomatidae</taxon>
        <taxon>Trypanosoma</taxon>
    </lineage>
</organism>
<dbReference type="RefSeq" id="XP_011779172.1">
    <property type="nucleotide sequence ID" value="XM_011780870.1"/>
</dbReference>
<dbReference type="GeneID" id="23867198"/>
<dbReference type="Pfam" id="PF00076">
    <property type="entry name" value="RRM_1"/>
    <property type="match status" value="1"/>
</dbReference>
<feature type="region of interest" description="Disordered" evidence="1">
    <location>
        <begin position="368"/>
        <end position="392"/>
    </location>
</feature>
<dbReference type="Gene3D" id="3.10.590.10">
    <property type="entry name" value="ph1033 like domains"/>
    <property type="match status" value="1"/>
</dbReference>
<evidence type="ECO:0000313" key="3">
    <source>
        <dbReference type="EMBL" id="CBH16908.1"/>
    </source>
</evidence>
<dbReference type="OrthoDB" id="273327at2759"/>
<reference evidence="4" key="1">
    <citation type="journal article" date="2010" name="PLoS Negl. Trop. Dis.">
        <title>The genome sequence of Trypanosoma brucei gambiense, causative agent of chronic human african trypanosomiasis.</title>
        <authorList>
            <person name="Jackson A.P."/>
            <person name="Sanders M."/>
            <person name="Berry A."/>
            <person name="McQuillan J."/>
            <person name="Aslett M.A."/>
            <person name="Quail M.A."/>
            <person name="Chukualim B."/>
            <person name="Capewell P."/>
            <person name="MacLeod A."/>
            <person name="Melville S.E."/>
            <person name="Gibson W."/>
            <person name="Barry J.D."/>
            <person name="Berriman M."/>
            <person name="Hertz-Fowler C."/>
        </authorList>
    </citation>
    <scope>NUCLEOTIDE SEQUENCE [LARGE SCALE GENOMIC DNA]</scope>
    <source>
        <strain evidence="4">MHOM/CI/86/DAL972</strain>
    </source>
</reference>
<dbReference type="GO" id="GO:0003723">
    <property type="term" value="F:RNA binding"/>
    <property type="evidence" value="ECO:0007669"/>
    <property type="project" value="InterPro"/>
</dbReference>
<evidence type="ECO:0000256" key="1">
    <source>
        <dbReference type="SAM" id="MobiDB-lite"/>
    </source>
</evidence>
<dbReference type="CDD" id="cd00590">
    <property type="entry name" value="RRM_SF"/>
    <property type="match status" value="1"/>
</dbReference>
<dbReference type="KEGG" id="tbg:TbgDal_XI230"/>
<dbReference type="VEuPathDB" id="TriTrypDB:Tbg972.11.230"/>
<dbReference type="InterPro" id="IPR000504">
    <property type="entry name" value="RRM_dom"/>
</dbReference>
<dbReference type="AlphaFoldDB" id="D0A5F7"/>
<name>D0A5F7_TRYB9</name>
<feature type="domain" description="RRM" evidence="2">
    <location>
        <begin position="94"/>
        <end position="141"/>
    </location>
</feature>
<accession>D0A5F7</accession>
<evidence type="ECO:0000313" key="4">
    <source>
        <dbReference type="Proteomes" id="UP000002316"/>
    </source>
</evidence>
<dbReference type="SUPFAM" id="SSF54928">
    <property type="entry name" value="RNA-binding domain, RBD"/>
    <property type="match status" value="1"/>
</dbReference>
<protein>
    <recommendedName>
        <fullName evidence="2">RRM domain-containing protein</fullName>
    </recommendedName>
</protein>
<evidence type="ECO:0000259" key="2">
    <source>
        <dbReference type="Pfam" id="PF00076"/>
    </source>
</evidence>